<evidence type="ECO:0000313" key="1">
    <source>
        <dbReference type="EMBL" id="SFE48993.1"/>
    </source>
</evidence>
<dbReference type="STRING" id="54.SAMN02745121_04460"/>
<reference evidence="2" key="1">
    <citation type="submission" date="2016-10" db="EMBL/GenBank/DDBJ databases">
        <authorList>
            <person name="Varghese N."/>
            <person name="Submissions S."/>
        </authorList>
    </citation>
    <scope>NUCLEOTIDE SEQUENCE [LARGE SCALE GENOMIC DNA]</scope>
    <source>
        <strain evidence="2">ATCC 25963</strain>
    </source>
</reference>
<gene>
    <name evidence="1" type="ORF">SAMN02745121_04460</name>
</gene>
<dbReference type="AlphaFoldDB" id="A0A1I2B152"/>
<name>A0A1I2B152_9BACT</name>
<protein>
    <submittedName>
        <fullName evidence="1">Uncharacterized protein</fullName>
    </submittedName>
</protein>
<dbReference type="EMBL" id="FOMX01000014">
    <property type="protein sequence ID" value="SFE48993.1"/>
    <property type="molecule type" value="Genomic_DNA"/>
</dbReference>
<organism evidence="1 2">
    <name type="scientific">Nannocystis exedens</name>
    <dbReference type="NCBI Taxonomy" id="54"/>
    <lineage>
        <taxon>Bacteria</taxon>
        <taxon>Pseudomonadati</taxon>
        <taxon>Myxococcota</taxon>
        <taxon>Polyangia</taxon>
        <taxon>Nannocystales</taxon>
        <taxon>Nannocystaceae</taxon>
        <taxon>Nannocystis</taxon>
    </lineage>
</organism>
<dbReference type="RefSeq" id="WP_096332107.1">
    <property type="nucleotide sequence ID" value="NZ_FOMX01000014.1"/>
</dbReference>
<keyword evidence="2" id="KW-1185">Reference proteome</keyword>
<evidence type="ECO:0000313" key="2">
    <source>
        <dbReference type="Proteomes" id="UP000199400"/>
    </source>
</evidence>
<sequence>MRTIEANLNDRTLDHCIRIPLTVHRLGELCIRAGDRVRLAGEDMEVEAMVEFRASGAVAVPTWSTLTYVD</sequence>
<proteinExistence type="predicted"/>
<accession>A0A1I2B152</accession>
<dbReference type="Proteomes" id="UP000199400">
    <property type="component" value="Unassembled WGS sequence"/>
</dbReference>